<gene>
    <name evidence="1" type="ORF">H2198_010970</name>
</gene>
<comment type="caution">
    <text evidence="1">The sequence shown here is derived from an EMBL/GenBank/DDBJ whole genome shotgun (WGS) entry which is preliminary data.</text>
</comment>
<name>A0ACC2ZM79_9EURO</name>
<accession>A0ACC2ZM79</accession>
<protein>
    <submittedName>
        <fullName evidence="1">Uncharacterized protein</fullName>
    </submittedName>
</protein>
<dbReference type="EMBL" id="JAPDRQ010000460">
    <property type="protein sequence ID" value="KAJ9648668.1"/>
    <property type="molecule type" value="Genomic_DNA"/>
</dbReference>
<evidence type="ECO:0000313" key="2">
    <source>
        <dbReference type="Proteomes" id="UP001172386"/>
    </source>
</evidence>
<organism evidence="1 2">
    <name type="scientific">Neophaeococcomyces mojaviensis</name>
    <dbReference type="NCBI Taxonomy" id="3383035"/>
    <lineage>
        <taxon>Eukaryota</taxon>
        <taxon>Fungi</taxon>
        <taxon>Dikarya</taxon>
        <taxon>Ascomycota</taxon>
        <taxon>Pezizomycotina</taxon>
        <taxon>Eurotiomycetes</taxon>
        <taxon>Chaetothyriomycetidae</taxon>
        <taxon>Chaetothyriales</taxon>
        <taxon>Chaetothyriales incertae sedis</taxon>
        <taxon>Neophaeococcomyces</taxon>
    </lineage>
</organism>
<reference evidence="1" key="1">
    <citation type="submission" date="2022-10" db="EMBL/GenBank/DDBJ databases">
        <title>Culturing micro-colonial fungi from biological soil crusts in the Mojave desert and describing Neophaeococcomyces mojavensis, and introducing the new genera and species Taxawa tesnikishii.</title>
        <authorList>
            <person name="Kurbessoian T."/>
            <person name="Stajich J.E."/>
        </authorList>
    </citation>
    <scope>NUCLEOTIDE SEQUENCE</scope>
    <source>
        <strain evidence="1">JES_112</strain>
    </source>
</reference>
<evidence type="ECO:0000313" key="1">
    <source>
        <dbReference type="EMBL" id="KAJ9648668.1"/>
    </source>
</evidence>
<dbReference type="Proteomes" id="UP001172386">
    <property type="component" value="Unassembled WGS sequence"/>
</dbReference>
<sequence>MLTGDTGHLHMDSPCVLMRTERRDLFSYYDGYEQTSTSELEVLLKHANETRQSLEGELLRRQANVNHSQPSVLTECSDKLQKTAGNVKILGRLSEKETALVGAAIEILQTNQTNRDSKIYQIFLSDIVRLCGHAVALLCAASLGKQKIASLNAQQRVQLVEHIKNNQSNLNFTILEDFMRPHQPNETTEGQIIASRGPPSRKRKQSEIFENNDPQLKDSRNAEQAASKDLNEDRTAVISGRRKCRHQLLANTILVTHA</sequence>
<keyword evidence="2" id="KW-1185">Reference proteome</keyword>
<proteinExistence type="predicted"/>